<feature type="binding site" evidence="7">
    <location>
        <position position="24"/>
    </location>
    <ligand>
        <name>ATP</name>
        <dbReference type="ChEBI" id="CHEBI:30616"/>
    </ligand>
</feature>
<keyword evidence="4 7" id="KW-0547">Nucleotide-binding</keyword>
<evidence type="ECO:0000256" key="4">
    <source>
        <dbReference type="ARBA" id="ARBA00022741"/>
    </source>
</evidence>
<reference evidence="8" key="1">
    <citation type="journal article" date="2004" name="Science">
        <title>Reverse methanogenesis: testing the hypothesis with environmental genomics.</title>
        <authorList>
            <person name="Hallam S.J."/>
            <person name="Putnam N."/>
            <person name="Preston C.M."/>
            <person name="Detter J.C."/>
            <person name="Rokhsar D."/>
            <person name="Richardson P.M."/>
            <person name="DeLong E.F."/>
        </authorList>
    </citation>
    <scope>NUCLEOTIDE SEQUENCE</scope>
</reference>
<dbReference type="GO" id="GO:0005524">
    <property type="term" value="F:ATP binding"/>
    <property type="evidence" value="ECO:0007669"/>
    <property type="project" value="UniProtKB-UniRule"/>
</dbReference>
<evidence type="ECO:0000313" key="8">
    <source>
        <dbReference type="EMBL" id="AAU83679.1"/>
    </source>
</evidence>
<dbReference type="PANTHER" id="PTHR12595:SF0">
    <property type="entry name" value="ADENYLATE KINASE ISOENZYME 6"/>
    <property type="match status" value="1"/>
</dbReference>
<evidence type="ECO:0000256" key="2">
    <source>
        <dbReference type="ARBA" id="ARBA00022552"/>
    </source>
</evidence>
<evidence type="ECO:0000256" key="5">
    <source>
        <dbReference type="ARBA" id="ARBA00022777"/>
    </source>
</evidence>
<comment type="similarity">
    <text evidence="7">Belongs to the adenylate kinase family. AK6 subfamily.</text>
</comment>
<keyword evidence="5 7" id="KW-0418">Kinase</keyword>
<dbReference type="InterPro" id="IPR027417">
    <property type="entry name" value="P-loop_NTPase"/>
</dbReference>
<feature type="binding site" evidence="7">
    <location>
        <position position="29"/>
    </location>
    <ligand>
        <name>ATP</name>
        <dbReference type="ChEBI" id="CHEBI:30616"/>
    </ligand>
</feature>
<feature type="region of interest" description="LID" evidence="7">
    <location>
        <begin position="107"/>
        <end position="117"/>
    </location>
</feature>
<comment type="catalytic activity">
    <reaction evidence="7">
        <text>AMP + ATP = 2 ADP</text>
        <dbReference type="Rhea" id="RHEA:12973"/>
        <dbReference type="ChEBI" id="CHEBI:30616"/>
        <dbReference type="ChEBI" id="CHEBI:456215"/>
        <dbReference type="ChEBI" id="CHEBI:456216"/>
        <dbReference type="EC" id="2.7.4.3"/>
    </reaction>
</comment>
<dbReference type="GO" id="GO:0042274">
    <property type="term" value="P:ribosomal small subunit biogenesis"/>
    <property type="evidence" value="ECO:0007669"/>
    <property type="project" value="UniProtKB-UniRule"/>
</dbReference>
<sequence>MIFSFAKAFLSKKRFMIAITGTPGVGKTSVCKALGMDFTDLNRLIAAKGFYTAVDKGSLIADLDKLEDYVTRAKPLLIDSHLAHLLKPEVAIVLRTNPLLLADRLKQKGFSTEKIAENVDAETLDVILIEAVELCETVYELDTSVKSKEEVASLVREIIDVETAGESGRKDALRAKYKPGSVDWTSRVWV</sequence>
<dbReference type="Gene3D" id="3.40.50.300">
    <property type="entry name" value="P-loop containing nucleotide triphosphate hydrolases"/>
    <property type="match status" value="1"/>
</dbReference>
<feature type="binding site" evidence="7">
    <location>
        <position position="146"/>
    </location>
    <ligand>
        <name>ATP</name>
        <dbReference type="ChEBI" id="CHEBI:30616"/>
    </ligand>
</feature>
<reference evidence="8" key="2">
    <citation type="submission" date="2004-08" db="EMBL/GenBank/DDBJ databases">
        <authorList>
            <person name="Putnam N."/>
            <person name="Detter J.C."/>
            <person name="Richardson P.M."/>
            <person name="Rokhsar D."/>
        </authorList>
    </citation>
    <scope>NUCLEOTIDE SEQUENCE</scope>
</reference>
<keyword evidence="2 7" id="KW-0698">rRNA processing</keyword>
<keyword evidence="6 7" id="KW-0067">ATP-binding</keyword>
<comment type="subunit">
    <text evidence="7">Interacts with uS11. Not a structural component of 40S pre-ribosomes, but transiently interacts with them by binding to uS11.</text>
</comment>
<comment type="function">
    <text evidence="7">Broad-specificity nucleoside monophosphate (NMP) kinase that catalyzes the reversible transfer of the terminal phosphate group between nucleoside triphosphates and monophosphates. Has also ATPase activity. Involved in the late maturation steps of the 30S ribosomal particles, specifically 16S rRNA maturation. While NMP activity is not required for ribosome maturation, ATPase activity is. Associates transiently with small ribosomal subunit protein uS11. ATP hydrolysis breaks the interaction with uS11. May temporarily remove uS11 from the ribosome to enable a conformational change of the ribosomal RNA that is needed for the final maturation step of the small ribosomal subunit.</text>
</comment>
<dbReference type="EC" id="2.7.4.3" evidence="7"/>
<evidence type="ECO:0000256" key="3">
    <source>
        <dbReference type="ARBA" id="ARBA00022679"/>
    </source>
</evidence>
<dbReference type="GO" id="GO:0006364">
    <property type="term" value="P:rRNA processing"/>
    <property type="evidence" value="ECO:0007669"/>
    <property type="project" value="UniProtKB-KW"/>
</dbReference>
<dbReference type="Pfam" id="PF13238">
    <property type="entry name" value="AAA_18"/>
    <property type="match status" value="1"/>
</dbReference>
<feature type="binding site" evidence="7">
    <location>
        <position position="26"/>
    </location>
    <ligand>
        <name>ATP</name>
        <dbReference type="ChEBI" id="CHEBI:30616"/>
    </ligand>
</feature>
<evidence type="ECO:0000256" key="6">
    <source>
        <dbReference type="ARBA" id="ARBA00022840"/>
    </source>
</evidence>
<dbReference type="PANTHER" id="PTHR12595">
    <property type="entry name" value="POS9-ACTIVATING FACTOR FAP7-RELATED"/>
    <property type="match status" value="1"/>
</dbReference>
<name>Q64A98_UNCAG</name>
<dbReference type="HAMAP" id="MF_00039">
    <property type="entry name" value="Adenylate_kinase_AK6"/>
    <property type="match status" value="1"/>
</dbReference>
<feature type="binding site" evidence="7">
    <location>
        <position position="27"/>
    </location>
    <ligand>
        <name>ATP</name>
        <dbReference type="ChEBI" id="CHEBI:30616"/>
    </ligand>
</feature>
<organism evidence="8">
    <name type="scientific">Uncultured archaeon GZfos26G2</name>
    <dbReference type="NCBI Taxonomy" id="3386331"/>
    <lineage>
        <taxon>Archaea</taxon>
        <taxon>Methanobacteriati</taxon>
        <taxon>Methanobacteriota</taxon>
        <taxon>Stenosarchaea group</taxon>
        <taxon>Methanomicrobia</taxon>
        <taxon>Candidatus Methanophagales</taxon>
        <taxon>Candidatus Methanophagaceae</taxon>
        <taxon>Candidatus Methanophaga</taxon>
    </lineage>
</organism>
<evidence type="ECO:0000256" key="7">
    <source>
        <dbReference type="HAMAP-Rule" id="MF_00039"/>
    </source>
</evidence>
<dbReference type="EMBL" id="AY714855">
    <property type="protein sequence ID" value="AAU83679.1"/>
    <property type="molecule type" value="Genomic_DNA"/>
</dbReference>
<accession>Q64A98</accession>
<proteinExistence type="inferred from homology"/>
<keyword evidence="3 7" id="KW-0808">Transferase</keyword>
<keyword evidence="1 7" id="KW-0690">Ribosome biogenesis</keyword>
<feature type="binding site" evidence="7">
    <location>
        <position position="28"/>
    </location>
    <ligand>
        <name>ATP</name>
        <dbReference type="ChEBI" id="CHEBI:30616"/>
    </ligand>
</feature>
<dbReference type="GO" id="GO:0016887">
    <property type="term" value="F:ATP hydrolysis activity"/>
    <property type="evidence" value="ECO:0007669"/>
    <property type="project" value="InterPro"/>
</dbReference>
<protein>
    <recommendedName>
        <fullName evidence="7">Putative adenylate kinase</fullName>
        <shortName evidence="7">AK</shortName>
        <ecNumber evidence="7">2.7.4.3</ecNumber>
    </recommendedName>
    <alternativeName>
        <fullName evidence="7">ATP-AMP transphosphorylase</fullName>
    </alternativeName>
</protein>
<dbReference type="AlphaFoldDB" id="Q64A98"/>
<evidence type="ECO:0000256" key="1">
    <source>
        <dbReference type="ARBA" id="ARBA00022517"/>
    </source>
</evidence>
<comment type="caution">
    <text evidence="7">Lacks conserved residue(s) required for the propagation of feature annotation.</text>
</comment>
<gene>
    <name evidence="8" type="ORF">GZ32E7_42</name>
</gene>
<dbReference type="GO" id="GO:0004017">
    <property type="term" value="F:AMP kinase activity"/>
    <property type="evidence" value="ECO:0007669"/>
    <property type="project" value="UniProtKB-UniRule"/>
</dbReference>
<comment type="catalytic activity">
    <reaction evidence="7">
        <text>ATP + H2O = ADP + phosphate + H(+)</text>
        <dbReference type="Rhea" id="RHEA:13065"/>
        <dbReference type="ChEBI" id="CHEBI:15377"/>
        <dbReference type="ChEBI" id="CHEBI:15378"/>
        <dbReference type="ChEBI" id="CHEBI:30616"/>
        <dbReference type="ChEBI" id="CHEBI:43474"/>
        <dbReference type="ChEBI" id="CHEBI:456216"/>
    </reaction>
</comment>
<dbReference type="SUPFAM" id="SSF52540">
    <property type="entry name" value="P-loop containing nucleoside triphosphate hydrolases"/>
    <property type="match status" value="1"/>
</dbReference>
<dbReference type="InterPro" id="IPR020618">
    <property type="entry name" value="Adenyl_kinase_AK6"/>
</dbReference>